<dbReference type="InterPro" id="IPR011989">
    <property type="entry name" value="ARM-like"/>
</dbReference>
<dbReference type="InterPro" id="IPR042095">
    <property type="entry name" value="SUMF_sf"/>
</dbReference>
<evidence type="ECO:0000259" key="1">
    <source>
        <dbReference type="Pfam" id="PF03781"/>
    </source>
</evidence>
<keyword evidence="3" id="KW-1185">Reference proteome</keyword>
<dbReference type="Proteomes" id="UP001501822">
    <property type="component" value="Unassembled WGS sequence"/>
</dbReference>
<organism evidence="2 3">
    <name type="scientific">Actinoallomurus spadix</name>
    <dbReference type="NCBI Taxonomy" id="79912"/>
    <lineage>
        <taxon>Bacteria</taxon>
        <taxon>Bacillati</taxon>
        <taxon>Actinomycetota</taxon>
        <taxon>Actinomycetes</taxon>
        <taxon>Streptosporangiales</taxon>
        <taxon>Thermomonosporaceae</taxon>
        <taxon>Actinoallomurus</taxon>
    </lineage>
</organism>
<proteinExistence type="predicted"/>
<comment type="caution">
    <text evidence="2">The sequence shown here is derived from an EMBL/GenBank/DDBJ whole genome shotgun (WGS) entry which is preliminary data.</text>
</comment>
<dbReference type="Gene3D" id="1.25.10.10">
    <property type="entry name" value="Leucine-rich Repeat Variant"/>
    <property type="match status" value="1"/>
</dbReference>
<evidence type="ECO:0000313" key="3">
    <source>
        <dbReference type="Proteomes" id="UP001501822"/>
    </source>
</evidence>
<dbReference type="SUPFAM" id="SSF56436">
    <property type="entry name" value="C-type lectin-like"/>
    <property type="match status" value="1"/>
</dbReference>
<feature type="domain" description="Sulfatase-modifying factor enzyme-like" evidence="1">
    <location>
        <begin position="159"/>
        <end position="424"/>
    </location>
</feature>
<dbReference type="EMBL" id="BAAABM010000029">
    <property type="protein sequence ID" value="GAA0341306.1"/>
    <property type="molecule type" value="Genomic_DNA"/>
</dbReference>
<gene>
    <name evidence="2" type="ORF">GCM10010151_33550</name>
</gene>
<dbReference type="InterPro" id="IPR051043">
    <property type="entry name" value="Sulfatase_Mod_Factor_Kinase"/>
</dbReference>
<protein>
    <submittedName>
        <fullName evidence="2">Formylglycine-generating enzyme family protein</fullName>
    </submittedName>
</protein>
<dbReference type="PANTHER" id="PTHR23150:SF19">
    <property type="entry name" value="FORMYLGLYCINE-GENERATING ENZYME"/>
    <property type="match status" value="1"/>
</dbReference>
<dbReference type="InterPro" id="IPR016187">
    <property type="entry name" value="CTDL_fold"/>
</dbReference>
<dbReference type="Gene3D" id="3.90.1580.10">
    <property type="entry name" value="paralog of FGE (formylglycine-generating enzyme)"/>
    <property type="match status" value="1"/>
</dbReference>
<dbReference type="Pfam" id="PF03781">
    <property type="entry name" value="FGE-sulfatase"/>
    <property type="match status" value="1"/>
</dbReference>
<dbReference type="PANTHER" id="PTHR23150">
    <property type="entry name" value="SULFATASE MODIFYING FACTOR 1, 2"/>
    <property type="match status" value="1"/>
</dbReference>
<name>A0ABN0WM09_9ACTN</name>
<evidence type="ECO:0000313" key="2">
    <source>
        <dbReference type="EMBL" id="GAA0341306.1"/>
    </source>
</evidence>
<dbReference type="RefSeq" id="WP_252798586.1">
    <property type="nucleotide sequence ID" value="NZ_BAAABM010000029.1"/>
</dbReference>
<sequence length="426" mass="47515">MRRLIGELRHPRAVEELCAVAATHPSALVRRSVLEGVEPFLATHPAARELLVWLLGDDEDFVVFTAAKMASRNRIGEAYEELEHITGPANTALFHSTKPVGIGAAVVATAMGRILGADDRAERMECERVYAETGRLPAEAALGEHWDYEPEHLPKPAPEGMVLVPGSSFVTGVGMEDVVHPIYEVDDAVPRRTRHLPDFLIDRYPVTNREYDAWAGGDAAREHVLCHPDEPEGKDHRRGLASDPRFGPDHPAVGVDWFDAYAYLAHHGKRLPTELEWEKAARGENGAHYPWGREFDPAALRWFGAVFGEPASLEHWRDTLCTFDDTTPAVTTVPVGSYPKNVSAYGVADLVGNCWEWTDTNFYTRDRMRPMTSGRPRPEWATAEESFAVIRGGAWTSMAEELTAYFRGKDLLTDRHNEIGFRGVIR</sequence>
<reference evidence="2 3" key="1">
    <citation type="journal article" date="2019" name="Int. J. Syst. Evol. Microbiol.">
        <title>The Global Catalogue of Microorganisms (GCM) 10K type strain sequencing project: providing services to taxonomists for standard genome sequencing and annotation.</title>
        <authorList>
            <consortium name="The Broad Institute Genomics Platform"/>
            <consortium name="The Broad Institute Genome Sequencing Center for Infectious Disease"/>
            <person name="Wu L."/>
            <person name="Ma J."/>
        </authorList>
    </citation>
    <scope>NUCLEOTIDE SEQUENCE [LARGE SCALE GENOMIC DNA]</scope>
    <source>
        <strain evidence="2 3">JCM 3146</strain>
    </source>
</reference>
<accession>A0ABN0WM09</accession>
<dbReference type="InterPro" id="IPR005532">
    <property type="entry name" value="SUMF_dom"/>
</dbReference>